<dbReference type="PANTHER" id="PTHR30168:SF0">
    <property type="entry name" value="INNER MEMBRANE PROTEIN"/>
    <property type="match status" value="1"/>
</dbReference>
<evidence type="ECO:0000256" key="2">
    <source>
        <dbReference type="ARBA" id="ARBA00022692"/>
    </source>
</evidence>
<keyword evidence="2" id="KW-0812">Transmembrane</keyword>
<evidence type="ECO:0000256" key="1">
    <source>
        <dbReference type="ARBA" id="ARBA00004167"/>
    </source>
</evidence>
<organism evidence="6 7">
    <name type="scientific">Brevibacterium pityocampae</name>
    <dbReference type="NCBI Taxonomy" id="506594"/>
    <lineage>
        <taxon>Bacteria</taxon>
        <taxon>Bacillati</taxon>
        <taxon>Actinomycetota</taxon>
        <taxon>Actinomycetes</taxon>
        <taxon>Micrococcales</taxon>
        <taxon>Brevibacteriaceae</taxon>
        <taxon>Brevibacterium</taxon>
    </lineage>
</organism>
<evidence type="ECO:0000256" key="4">
    <source>
        <dbReference type="ARBA" id="ARBA00023136"/>
    </source>
</evidence>
<evidence type="ECO:0000313" key="6">
    <source>
        <dbReference type="EMBL" id="GAA4389192.1"/>
    </source>
</evidence>
<keyword evidence="7" id="KW-1185">Reference proteome</keyword>
<comment type="caution">
    <text evidence="6">The sequence shown here is derived from an EMBL/GenBank/DDBJ whole genome shotgun (WGS) entry which is preliminary data.</text>
</comment>
<accession>A0ABP8JDV5</accession>
<evidence type="ECO:0000256" key="3">
    <source>
        <dbReference type="ARBA" id="ARBA00022989"/>
    </source>
</evidence>
<dbReference type="Pfam" id="PF04228">
    <property type="entry name" value="Zn_peptidase"/>
    <property type="match status" value="1"/>
</dbReference>
<feature type="region of interest" description="Disordered" evidence="5">
    <location>
        <begin position="1"/>
        <end position="28"/>
    </location>
</feature>
<sequence>MTFNPGSRLDTSQVSKRGGGRSGGGLGGPGIKIGGGLGGLVIMVIMALVFGPEVITGGQGFTDSSQVDRQTTGDDLATKCRTGEDANEDVECRVVGTVNSLNQYWQEGVHDLGVAYRAPGAVLTSGQWQTACGTGSSAMGPFYCPGDETAYFDVAFFAQLRDRFGAEQGPLPEEYVVAHEWGHHIQTLTGDIQRTRDGQTGPQSNAVRLELQADCYAGVWAANAAVTPDPSTGEPYLQPLTTEDISAALSAAEAIGDDSIMETSGGRVIPENFTHGSAEQRQTWFLRGYRDGRPSACNTFAVDRV</sequence>
<evidence type="ECO:0000256" key="5">
    <source>
        <dbReference type="SAM" id="MobiDB-lite"/>
    </source>
</evidence>
<protein>
    <submittedName>
        <fullName evidence="6">Neutral zinc metallopeptidase</fullName>
    </submittedName>
</protein>
<evidence type="ECO:0000313" key="7">
    <source>
        <dbReference type="Proteomes" id="UP001500642"/>
    </source>
</evidence>
<dbReference type="PANTHER" id="PTHR30168">
    <property type="entry name" value="PUTATIVE MEMBRANE PROTEIN YPFJ"/>
    <property type="match status" value="1"/>
</dbReference>
<dbReference type="EMBL" id="BAABGL010000006">
    <property type="protein sequence ID" value="GAA4389192.1"/>
    <property type="molecule type" value="Genomic_DNA"/>
</dbReference>
<keyword evidence="3" id="KW-1133">Transmembrane helix</keyword>
<keyword evidence="4" id="KW-0472">Membrane</keyword>
<name>A0ABP8JDV5_9MICO</name>
<dbReference type="Proteomes" id="UP001500642">
    <property type="component" value="Unassembled WGS sequence"/>
</dbReference>
<gene>
    <name evidence="6" type="ORF">GCM10023167_14750</name>
</gene>
<dbReference type="RefSeq" id="WP_137319745.1">
    <property type="nucleotide sequence ID" value="NZ_BAABGL010000006.1"/>
</dbReference>
<proteinExistence type="predicted"/>
<comment type="subcellular location">
    <subcellularLocation>
        <location evidence="1">Membrane</location>
        <topology evidence="1">Single-pass membrane protein</topology>
    </subcellularLocation>
</comment>
<reference evidence="7" key="1">
    <citation type="journal article" date="2019" name="Int. J. Syst. Evol. Microbiol.">
        <title>The Global Catalogue of Microorganisms (GCM) 10K type strain sequencing project: providing services to taxonomists for standard genome sequencing and annotation.</title>
        <authorList>
            <consortium name="The Broad Institute Genomics Platform"/>
            <consortium name="The Broad Institute Genome Sequencing Center for Infectious Disease"/>
            <person name="Wu L."/>
            <person name="Ma J."/>
        </authorList>
    </citation>
    <scope>NUCLEOTIDE SEQUENCE [LARGE SCALE GENOMIC DNA]</scope>
    <source>
        <strain evidence="7">JCM 17808</strain>
    </source>
</reference>
<dbReference type="InterPro" id="IPR007343">
    <property type="entry name" value="Uncharacterised_pept_Zn_put"/>
</dbReference>
<feature type="compositionally biased region" description="Polar residues" evidence="5">
    <location>
        <begin position="1"/>
        <end position="14"/>
    </location>
</feature>